<evidence type="ECO:0000313" key="2">
    <source>
        <dbReference type="EMBL" id="PWA70260.1"/>
    </source>
</evidence>
<feature type="domain" description="F-box" evidence="1">
    <location>
        <begin position="18"/>
        <end position="58"/>
    </location>
</feature>
<name>A0A2U1N9S4_ARTAN</name>
<accession>A0A2U1N9S4</accession>
<dbReference type="Proteomes" id="UP000245207">
    <property type="component" value="Unassembled WGS sequence"/>
</dbReference>
<evidence type="ECO:0000313" key="3">
    <source>
        <dbReference type="Proteomes" id="UP000245207"/>
    </source>
</evidence>
<dbReference type="InterPro" id="IPR036047">
    <property type="entry name" value="F-box-like_dom_sf"/>
</dbReference>
<dbReference type="Gene3D" id="1.20.1280.50">
    <property type="match status" value="1"/>
</dbReference>
<dbReference type="EMBL" id="PKPP01003278">
    <property type="protein sequence ID" value="PWA70260.1"/>
    <property type="molecule type" value="Genomic_DNA"/>
</dbReference>
<dbReference type="OrthoDB" id="1738828at2759"/>
<dbReference type="InterPro" id="IPR055336">
    <property type="entry name" value="At4g00755-like"/>
</dbReference>
<dbReference type="PANTHER" id="PTHR39741">
    <property type="entry name" value="F-BOX DOMAIN CONTAINING PROTEIN, EXPRESSED"/>
    <property type="match status" value="1"/>
</dbReference>
<dbReference type="PANTHER" id="PTHR39741:SF14">
    <property type="entry name" value="F-BOX DOMAIN-CONTAINING PROTEIN"/>
    <property type="match status" value="1"/>
</dbReference>
<comment type="caution">
    <text evidence="2">The sequence shown here is derived from an EMBL/GenBank/DDBJ whole genome shotgun (WGS) entry which is preliminary data.</text>
</comment>
<dbReference type="Pfam" id="PF12937">
    <property type="entry name" value="F-box-like"/>
    <property type="match status" value="1"/>
</dbReference>
<dbReference type="SUPFAM" id="SSF81383">
    <property type="entry name" value="F-box domain"/>
    <property type="match status" value="1"/>
</dbReference>
<proteinExistence type="predicted"/>
<reference evidence="2 3" key="1">
    <citation type="journal article" date="2018" name="Mol. Plant">
        <title>The genome of Artemisia annua provides insight into the evolution of Asteraceae family and artemisinin biosynthesis.</title>
        <authorList>
            <person name="Shen Q."/>
            <person name="Zhang L."/>
            <person name="Liao Z."/>
            <person name="Wang S."/>
            <person name="Yan T."/>
            <person name="Shi P."/>
            <person name="Liu M."/>
            <person name="Fu X."/>
            <person name="Pan Q."/>
            <person name="Wang Y."/>
            <person name="Lv Z."/>
            <person name="Lu X."/>
            <person name="Zhang F."/>
            <person name="Jiang W."/>
            <person name="Ma Y."/>
            <person name="Chen M."/>
            <person name="Hao X."/>
            <person name="Li L."/>
            <person name="Tang Y."/>
            <person name="Lv G."/>
            <person name="Zhou Y."/>
            <person name="Sun X."/>
            <person name="Brodelius P.E."/>
            <person name="Rose J.K.C."/>
            <person name="Tang K."/>
        </authorList>
    </citation>
    <scope>NUCLEOTIDE SEQUENCE [LARGE SCALE GENOMIC DNA]</scope>
    <source>
        <strain evidence="3">cv. Huhao1</strain>
        <tissue evidence="2">Leaf</tissue>
    </source>
</reference>
<evidence type="ECO:0000259" key="1">
    <source>
        <dbReference type="Pfam" id="PF12937"/>
    </source>
</evidence>
<gene>
    <name evidence="2" type="ORF">CTI12_AA290100</name>
</gene>
<dbReference type="AlphaFoldDB" id="A0A2U1N9S4"/>
<dbReference type="InterPro" id="IPR001810">
    <property type="entry name" value="F-box_dom"/>
</dbReference>
<protein>
    <submittedName>
        <fullName evidence="2">F-box domain-containing protein</fullName>
    </submittedName>
</protein>
<dbReference type="STRING" id="35608.A0A2U1N9S4"/>
<organism evidence="2 3">
    <name type="scientific">Artemisia annua</name>
    <name type="common">Sweet wormwood</name>
    <dbReference type="NCBI Taxonomy" id="35608"/>
    <lineage>
        <taxon>Eukaryota</taxon>
        <taxon>Viridiplantae</taxon>
        <taxon>Streptophyta</taxon>
        <taxon>Embryophyta</taxon>
        <taxon>Tracheophyta</taxon>
        <taxon>Spermatophyta</taxon>
        <taxon>Magnoliopsida</taxon>
        <taxon>eudicotyledons</taxon>
        <taxon>Gunneridae</taxon>
        <taxon>Pentapetalae</taxon>
        <taxon>asterids</taxon>
        <taxon>campanulids</taxon>
        <taxon>Asterales</taxon>
        <taxon>Asteraceae</taxon>
        <taxon>Asteroideae</taxon>
        <taxon>Anthemideae</taxon>
        <taxon>Artemisiinae</taxon>
        <taxon>Artemisia</taxon>
    </lineage>
</organism>
<keyword evidence="3" id="KW-1185">Reference proteome</keyword>
<sequence>MSQRMATQIDFMEWLEPDMALKILTYLDDSADLIRVAAVSRYLQNIVISNGLSKQLCIKRYPHSLYLLENRLQRFKLPEPVVCIGGYLQIELLGRVQKQAADGRYYICMAHVQAIGCHLSPAFCVEFSEPEPTETVSLKYNSEEFAHVFYGVRDADMLGGDPGGVNRGLLVCDANNRPGESRRSWE</sequence>